<name>D2DXR3_9BACT</name>
<reference evidence="2" key="1">
    <citation type="journal article" date="2010" name="FEMS Microbiol. Ecol.">
        <title>Phylogenetic and metagenomic analysis of Verrucomicrobia in former agricultural grassland soil.</title>
        <authorList>
            <person name="Kielak A."/>
            <person name="Rodrigues J.L.M."/>
            <person name="Kuramae E.E."/>
            <person name="Chain P.S.G."/>
            <person name="van Veen J.A."/>
            <person name="Kowalchuk G.A."/>
        </authorList>
    </citation>
    <scope>NUCLEOTIDE SEQUENCE</scope>
</reference>
<keyword evidence="1" id="KW-0472">Membrane</keyword>
<dbReference type="AlphaFoldDB" id="D2DXR3"/>
<accession>D2DXR3</accession>
<organism evidence="2">
    <name type="scientific">uncultured Verrucomicrobiota bacterium</name>
    <dbReference type="NCBI Taxonomy" id="156588"/>
    <lineage>
        <taxon>Bacteria</taxon>
        <taxon>Pseudomonadati</taxon>
        <taxon>Verrucomicrobiota</taxon>
        <taxon>environmental samples</taxon>
    </lineage>
</organism>
<evidence type="ECO:0000256" key="1">
    <source>
        <dbReference type="SAM" id="Phobius"/>
    </source>
</evidence>
<feature type="transmembrane region" description="Helical" evidence="1">
    <location>
        <begin position="115"/>
        <end position="133"/>
    </location>
</feature>
<keyword evidence="1" id="KW-1133">Transmembrane helix</keyword>
<evidence type="ECO:0000313" key="2">
    <source>
        <dbReference type="EMBL" id="ACO70886.1"/>
    </source>
</evidence>
<keyword evidence="1" id="KW-0812">Transmembrane</keyword>
<protein>
    <submittedName>
        <fullName evidence="2">TolB protein</fullName>
    </submittedName>
</protein>
<proteinExistence type="predicted"/>
<feature type="transmembrane region" description="Helical" evidence="1">
    <location>
        <begin position="28"/>
        <end position="48"/>
    </location>
</feature>
<dbReference type="EMBL" id="FJ872372">
    <property type="protein sequence ID" value="ACO70886.1"/>
    <property type="molecule type" value="Genomic_DNA"/>
</dbReference>
<feature type="transmembrane region" description="Helical" evidence="1">
    <location>
        <begin position="85"/>
        <end position="103"/>
    </location>
</feature>
<feature type="transmembrane region" description="Helical" evidence="1">
    <location>
        <begin position="55"/>
        <end position="79"/>
    </location>
</feature>
<sequence length="439" mass="47442">MALALHVVLAALWWWLMPGGFPVTNLRYWSNGVLPCLALVSALLAIWAGHTGRSALRLASIIPLVAAWSAFAVSARAAFPITFRILWVIPVFIGIVLLAAALLEAHRNGARARPLWIGLAGAVGGMAGAIFAWSQRALPPATILSHSGELSVEFAAETQSPPSEIIHIAEGANVTPESAIISVTSGRRELTVSPMLTFWSRSPDGCWTLLARNAGVDGGERRLVRSSRSGADLLLEYEGNYRSVLRINTMQAQQALDIEARSKLDQPVWSHLNAFTYLTFTGLGKLSLTFSACPDHLLEPAETNRPSQFAYIDAENLFHIVEARRAEKGPFRKIASGKVEPGAPLTITFCDAGSPIFRVTWKDWEAQASRQLSPTAGWGVPENSIEFFSDRPGSMQLYISLAATSVGRGFDTVGHAAGIYTNRMAIDTVEAAGRVGTLR</sequence>